<keyword evidence="9" id="KW-0119">Carbohydrate metabolism</keyword>
<evidence type="ECO:0000256" key="8">
    <source>
        <dbReference type="ARBA" id="ARBA00023180"/>
    </source>
</evidence>
<dbReference type="InterPro" id="IPR018011">
    <property type="entry name" value="Carb_sulfotrans_8-10"/>
</dbReference>
<keyword evidence="4 9" id="KW-0812">Transmembrane</keyword>
<sequence length="404" mass="46263">MLRSVVTVAKVTLVFLNIWVLAVVLVVSLGHWRVFESEAPDVSYDNSHLIVMRELKDTDKRMVSTLEKRNFQSFCILIFSKTIQQAPQEVKNPTQQPIVAATTKSPPAAAASHGLTAADGRVANLKQWCKQQHPHKVPYEKVPSSKLTSILVDEKHKLLFCQIPGVALNDWRKIVLILSGVVNASSTGAISGGDVFGKYAKNTKRLSDFDEKKRVEFLKNFYKVVFVRDPLERLVNAYRTKLLAKSSKYFHKAFGSQMIKKYRKNAKDKEIKDGSDVRFPEFVKYIIDNEHDGVTSLNEHWEQYYKQCHPCLVDYDFVGTYEDVERDTDQVLAKVNGKKLFKPPYVWDTKPLPQKDLLKVFGEVSAQELNNLYKVYAADYTLFGYECPEFMHTLLKKGNIVHDY</sequence>
<name>A0AAV2IP49_LYMST</name>
<dbReference type="GO" id="GO:0016051">
    <property type="term" value="P:carbohydrate biosynthetic process"/>
    <property type="evidence" value="ECO:0007669"/>
    <property type="project" value="InterPro"/>
</dbReference>
<evidence type="ECO:0000256" key="9">
    <source>
        <dbReference type="RuleBase" id="RU364020"/>
    </source>
</evidence>
<evidence type="ECO:0000313" key="10">
    <source>
        <dbReference type="EMBL" id="CAL1548735.1"/>
    </source>
</evidence>
<dbReference type="GO" id="GO:0008146">
    <property type="term" value="F:sulfotransferase activity"/>
    <property type="evidence" value="ECO:0007669"/>
    <property type="project" value="InterPro"/>
</dbReference>
<accession>A0AAV2IP49</accession>
<feature type="transmembrane region" description="Helical" evidence="9">
    <location>
        <begin position="12"/>
        <end position="32"/>
    </location>
</feature>
<comment type="similarity">
    <text evidence="2 9">Belongs to the sulfotransferase 2 family.</text>
</comment>
<evidence type="ECO:0000256" key="5">
    <source>
        <dbReference type="ARBA" id="ARBA00022989"/>
    </source>
</evidence>
<dbReference type="EMBL" id="CAXITT010001628">
    <property type="protein sequence ID" value="CAL1548735.1"/>
    <property type="molecule type" value="Genomic_DNA"/>
</dbReference>
<evidence type="ECO:0000313" key="11">
    <source>
        <dbReference type="Proteomes" id="UP001497497"/>
    </source>
</evidence>
<keyword evidence="5 9" id="KW-1133">Transmembrane helix</keyword>
<keyword evidence="3 9" id="KW-0808">Transferase</keyword>
<gene>
    <name evidence="10" type="ORF">GSLYS_00022052001</name>
</gene>
<keyword evidence="9" id="KW-0735">Signal-anchor</keyword>
<reference evidence="10 11" key="1">
    <citation type="submission" date="2024-04" db="EMBL/GenBank/DDBJ databases">
        <authorList>
            <consortium name="Genoscope - CEA"/>
            <person name="William W."/>
        </authorList>
    </citation>
    <scope>NUCLEOTIDE SEQUENCE [LARGE SCALE GENOMIC DNA]</scope>
</reference>
<keyword evidence="8 9" id="KW-0325">Glycoprotein</keyword>
<evidence type="ECO:0000256" key="2">
    <source>
        <dbReference type="ARBA" id="ARBA00006339"/>
    </source>
</evidence>
<keyword evidence="6 9" id="KW-0333">Golgi apparatus</keyword>
<evidence type="ECO:0000256" key="1">
    <source>
        <dbReference type="ARBA" id="ARBA00004323"/>
    </source>
</evidence>
<dbReference type="AlphaFoldDB" id="A0AAV2IP49"/>
<dbReference type="EC" id="2.8.2.-" evidence="9"/>
<keyword evidence="11" id="KW-1185">Reference proteome</keyword>
<dbReference type="Proteomes" id="UP001497497">
    <property type="component" value="Unassembled WGS sequence"/>
</dbReference>
<protein>
    <recommendedName>
        <fullName evidence="9">Carbohydrate sulfotransferase</fullName>
        <ecNumber evidence="9">2.8.2.-</ecNumber>
    </recommendedName>
</protein>
<evidence type="ECO:0000256" key="7">
    <source>
        <dbReference type="ARBA" id="ARBA00023136"/>
    </source>
</evidence>
<comment type="caution">
    <text evidence="10">The sequence shown here is derived from an EMBL/GenBank/DDBJ whole genome shotgun (WGS) entry which is preliminary data.</text>
</comment>
<dbReference type="GO" id="GO:0000139">
    <property type="term" value="C:Golgi membrane"/>
    <property type="evidence" value="ECO:0007669"/>
    <property type="project" value="UniProtKB-SubCell"/>
</dbReference>
<evidence type="ECO:0000256" key="4">
    <source>
        <dbReference type="ARBA" id="ARBA00022692"/>
    </source>
</evidence>
<dbReference type="PANTHER" id="PTHR12137">
    <property type="entry name" value="CARBOHYDRATE SULFOTRANSFERASE"/>
    <property type="match status" value="1"/>
</dbReference>
<dbReference type="Pfam" id="PF03567">
    <property type="entry name" value="Sulfotransfer_2"/>
    <property type="match status" value="1"/>
</dbReference>
<evidence type="ECO:0000256" key="6">
    <source>
        <dbReference type="ARBA" id="ARBA00023034"/>
    </source>
</evidence>
<proteinExistence type="inferred from homology"/>
<dbReference type="InterPro" id="IPR005331">
    <property type="entry name" value="Sulfotransferase"/>
</dbReference>
<comment type="subcellular location">
    <subcellularLocation>
        <location evidence="1 9">Golgi apparatus membrane</location>
        <topology evidence="1 9">Single-pass type II membrane protein</topology>
    </subcellularLocation>
</comment>
<dbReference type="PANTHER" id="PTHR12137:SF54">
    <property type="entry name" value="CARBOHYDRATE SULFOTRANSFERASE"/>
    <property type="match status" value="1"/>
</dbReference>
<organism evidence="10 11">
    <name type="scientific">Lymnaea stagnalis</name>
    <name type="common">Great pond snail</name>
    <name type="synonym">Helix stagnalis</name>
    <dbReference type="NCBI Taxonomy" id="6523"/>
    <lineage>
        <taxon>Eukaryota</taxon>
        <taxon>Metazoa</taxon>
        <taxon>Spiralia</taxon>
        <taxon>Lophotrochozoa</taxon>
        <taxon>Mollusca</taxon>
        <taxon>Gastropoda</taxon>
        <taxon>Heterobranchia</taxon>
        <taxon>Euthyneura</taxon>
        <taxon>Panpulmonata</taxon>
        <taxon>Hygrophila</taxon>
        <taxon>Lymnaeoidea</taxon>
        <taxon>Lymnaeidae</taxon>
        <taxon>Lymnaea</taxon>
    </lineage>
</organism>
<keyword evidence="7 9" id="KW-0472">Membrane</keyword>
<evidence type="ECO:0000256" key="3">
    <source>
        <dbReference type="ARBA" id="ARBA00022679"/>
    </source>
</evidence>